<dbReference type="OrthoDB" id="7442at2157"/>
<proteinExistence type="inferred from homology"/>
<dbReference type="CDD" id="cd05233">
    <property type="entry name" value="SDR_c"/>
    <property type="match status" value="1"/>
</dbReference>
<dbReference type="InterPro" id="IPR036291">
    <property type="entry name" value="NAD(P)-bd_dom_sf"/>
</dbReference>
<organism evidence="3 4">
    <name type="scientific">Ferroplasma acidiphilum</name>
    <dbReference type="NCBI Taxonomy" id="74969"/>
    <lineage>
        <taxon>Archaea</taxon>
        <taxon>Methanobacteriati</taxon>
        <taxon>Thermoplasmatota</taxon>
        <taxon>Thermoplasmata</taxon>
        <taxon>Thermoplasmatales</taxon>
        <taxon>Ferroplasmaceae</taxon>
        <taxon>Ferroplasma</taxon>
    </lineage>
</organism>
<dbReference type="STRING" id="74969.FAD_1085"/>
<dbReference type="KEGG" id="fai:FAD_1085"/>
<dbReference type="PROSITE" id="PS00061">
    <property type="entry name" value="ADH_SHORT"/>
    <property type="match status" value="1"/>
</dbReference>
<accession>A0A1V0N4D8</accession>
<dbReference type="EMBL" id="CP015363">
    <property type="protein sequence ID" value="ARD84965.1"/>
    <property type="molecule type" value="Genomic_DNA"/>
</dbReference>
<dbReference type="SUPFAM" id="SSF51735">
    <property type="entry name" value="NAD(P)-binding Rossmann-fold domains"/>
    <property type="match status" value="1"/>
</dbReference>
<evidence type="ECO:0000313" key="3">
    <source>
        <dbReference type="EMBL" id="ARD84965.1"/>
    </source>
</evidence>
<keyword evidence="2" id="KW-0560">Oxidoreductase</keyword>
<dbReference type="PANTHER" id="PTHR43639:SF1">
    <property type="entry name" value="SHORT-CHAIN DEHYDROGENASE_REDUCTASE FAMILY PROTEIN"/>
    <property type="match status" value="1"/>
</dbReference>
<dbReference type="InterPro" id="IPR020904">
    <property type="entry name" value="Sc_DH/Rdtase_CS"/>
</dbReference>
<dbReference type="PRINTS" id="PR00081">
    <property type="entry name" value="GDHRDH"/>
</dbReference>
<comment type="similarity">
    <text evidence="1">Belongs to the short-chain dehydrogenases/reductases (SDR) family.</text>
</comment>
<dbReference type="Pfam" id="PF13561">
    <property type="entry name" value="adh_short_C2"/>
    <property type="match status" value="1"/>
</dbReference>
<dbReference type="GO" id="GO:0016491">
    <property type="term" value="F:oxidoreductase activity"/>
    <property type="evidence" value="ECO:0007669"/>
    <property type="project" value="UniProtKB-KW"/>
</dbReference>
<dbReference type="PANTHER" id="PTHR43639">
    <property type="entry name" value="OXIDOREDUCTASE, SHORT-CHAIN DEHYDROGENASE/REDUCTASE FAMILY (AFU_ORTHOLOGUE AFUA_5G02870)"/>
    <property type="match status" value="1"/>
</dbReference>
<dbReference type="AlphaFoldDB" id="A0A1V0N4D8"/>
<protein>
    <submittedName>
        <fullName evidence="3">Short-chain alcohol dehydrogenase</fullName>
    </submittedName>
</protein>
<reference evidence="3 4" key="1">
    <citation type="submission" date="2011-10" db="EMBL/GenBank/DDBJ databases">
        <title>Metabolic and evolutionary patterns in the extreme acidophile Ferroplasma acidiphilum.</title>
        <authorList>
            <person name="Golyshina O.V."/>
            <person name="Kozyavkin S.A."/>
            <person name="Tatusov R.L."/>
            <person name="Slesarev A.I."/>
            <person name="Golyshin P.N."/>
        </authorList>
    </citation>
    <scope>NUCLEOTIDE SEQUENCE [LARGE SCALE GENOMIC DNA]</scope>
    <source>
        <strain evidence="4">Y</strain>
    </source>
</reference>
<evidence type="ECO:0000313" key="4">
    <source>
        <dbReference type="Proteomes" id="UP000192050"/>
    </source>
</evidence>
<sequence length="234" mass="25359">MKSNIVIAGIGKGMGSSLAYYLKDAGYNVFLISRGSNVKEVAGKAGCEFYNADLNSYPQCVEAIKAADRTMGGIDAVVNVAGNYYSNQSIEETEPEMFMDAILNNARTFYNIARAALPLLKRQKHGSIIGFSASENVYYNSNPGYASGKGAVYFMVKSLARELIKYNIKVNGVAPGFIGKNDDEIKSNIELGIARRYPPDDINRTVEFLINSEMVTGEIIPVAGGHDINLNSGI</sequence>
<evidence type="ECO:0000256" key="1">
    <source>
        <dbReference type="ARBA" id="ARBA00006484"/>
    </source>
</evidence>
<dbReference type="Gene3D" id="3.40.50.720">
    <property type="entry name" value="NAD(P)-binding Rossmann-like Domain"/>
    <property type="match status" value="1"/>
</dbReference>
<keyword evidence="4" id="KW-1185">Reference proteome</keyword>
<dbReference type="InterPro" id="IPR002347">
    <property type="entry name" value="SDR_fam"/>
</dbReference>
<evidence type="ECO:0000256" key="2">
    <source>
        <dbReference type="ARBA" id="ARBA00023002"/>
    </source>
</evidence>
<dbReference type="RefSeq" id="WP_081142472.1">
    <property type="nucleotide sequence ID" value="NZ_CP015363.1"/>
</dbReference>
<name>A0A1V0N4D8_9ARCH</name>
<dbReference type="Proteomes" id="UP000192050">
    <property type="component" value="Chromosome"/>
</dbReference>
<dbReference type="GeneID" id="31676583"/>
<gene>
    <name evidence="3" type="ORF">FAD_1085</name>
</gene>